<feature type="transmembrane region" description="Helical" evidence="8">
    <location>
        <begin position="41"/>
        <end position="60"/>
    </location>
</feature>
<dbReference type="Proteomes" id="UP000011519">
    <property type="component" value="Unassembled WGS sequence"/>
</dbReference>
<dbReference type="NCBIfam" id="TIGR00842">
    <property type="entry name" value="bcct"/>
    <property type="match status" value="1"/>
</dbReference>
<feature type="transmembrane region" description="Helical" evidence="8">
    <location>
        <begin position="296"/>
        <end position="319"/>
    </location>
</feature>
<evidence type="ECO:0000256" key="2">
    <source>
        <dbReference type="ARBA" id="ARBA00022448"/>
    </source>
</evidence>
<feature type="transmembrane region" description="Helical" evidence="8">
    <location>
        <begin position="80"/>
        <end position="98"/>
    </location>
</feature>
<feature type="transmembrane region" description="Helical" evidence="8">
    <location>
        <begin position="118"/>
        <end position="138"/>
    </location>
</feature>
<feature type="transmembrane region" description="Helical" evidence="8">
    <location>
        <begin position="354"/>
        <end position="371"/>
    </location>
</feature>
<evidence type="ECO:0000256" key="4">
    <source>
        <dbReference type="ARBA" id="ARBA00022692"/>
    </source>
</evidence>
<dbReference type="Pfam" id="PF02028">
    <property type="entry name" value="BCCT"/>
    <property type="match status" value="1"/>
</dbReference>
<sequence>MSDDESGDDEWVADGLFEADPDIEPGETNVQIAGVSVQPHVVLISSVVILAFVFGTILAPDRAEQLFSWVSDGVNTTFDWVYVLAMNVFILVVLYFALSKYGKIRIGGVDADKEFSDLSWFAMLFSAGMGIGLMFWSVGEPLFHFADPLFGTEPESTAGAESAMALTYFHWGIHPWAVYGLVGLGLAFFTFNRGLPLTFRSAFWPILGDRIYGWGGHVIDILTVFATLFGIATSLGLGALQINAGLSFLGDGVLGTAIPEGTGPQVVIIGIITTFALISVGLGLKAGIRRLSNLNVILMAFLMVTVLLVGPTLFVLGLFPQTIGNYLSNLPGMSLWTGSFGGIPYEGWQGEWTIFYWGWWIAWSPFVGMFIARISRGRTVREFVLAVLFLPSLFSFLWMAIFGGTALHFELFTDQTIVGTVLEVGEEVAMFELYMLLPLTAILSGVTVLLVTTFFVTSSDSGSLVLAHITSGGLHRAPRTQRLGWALTEGIIAAVLLIGGGLSALQTASITAGLPFAFVLLVLCYSLWKGLGEEYETLESEEFAEAVDELVENRDVVVERTGTGGVTDIQDATDEEPAVDERE</sequence>
<evidence type="ECO:0000313" key="10">
    <source>
        <dbReference type="Proteomes" id="UP000011519"/>
    </source>
</evidence>
<reference evidence="9 10" key="1">
    <citation type="journal article" date="2014" name="PLoS Genet.">
        <title>Phylogenetically driven sequencing of extremely halophilic archaea reveals strategies for static and dynamic osmo-response.</title>
        <authorList>
            <person name="Becker E.A."/>
            <person name="Seitzer P.M."/>
            <person name="Tritt A."/>
            <person name="Larsen D."/>
            <person name="Krusor M."/>
            <person name="Yao A.I."/>
            <person name="Wu D."/>
            <person name="Madern D."/>
            <person name="Eisen J.A."/>
            <person name="Darling A.E."/>
            <person name="Facciotti M.T."/>
        </authorList>
    </citation>
    <scope>NUCLEOTIDE SEQUENCE [LARGE SCALE GENOMIC DNA]</scope>
    <source>
        <strain evidence="9 10">JCM 10989</strain>
    </source>
</reference>
<evidence type="ECO:0000256" key="7">
    <source>
        <dbReference type="SAM" id="MobiDB-lite"/>
    </source>
</evidence>
<organism evidence="9 10">
    <name type="scientific">Natrialba hulunbeirensis JCM 10989</name>
    <dbReference type="NCBI Taxonomy" id="1227493"/>
    <lineage>
        <taxon>Archaea</taxon>
        <taxon>Methanobacteriati</taxon>
        <taxon>Methanobacteriota</taxon>
        <taxon>Stenosarchaea group</taxon>
        <taxon>Halobacteria</taxon>
        <taxon>Halobacteriales</taxon>
        <taxon>Natrialbaceae</taxon>
        <taxon>Natrialba</taxon>
    </lineage>
</organism>
<comment type="caution">
    <text evidence="9">The sequence shown here is derived from an EMBL/GenBank/DDBJ whole genome shotgun (WGS) entry which is preliminary data.</text>
</comment>
<dbReference type="PANTHER" id="PTHR30047">
    <property type="entry name" value="HIGH-AFFINITY CHOLINE TRANSPORT PROTEIN-RELATED"/>
    <property type="match status" value="1"/>
</dbReference>
<keyword evidence="10" id="KW-1185">Reference proteome</keyword>
<feature type="transmembrane region" description="Helical" evidence="8">
    <location>
        <begin position="383"/>
        <end position="402"/>
    </location>
</feature>
<feature type="transmembrane region" description="Helical" evidence="8">
    <location>
        <begin position="211"/>
        <end position="242"/>
    </location>
</feature>
<evidence type="ECO:0000256" key="6">
    <source>
        <dbReference type="ARBA" id="ARBA00023136"/>
    </source>
</evidence>
<dbReference type="GO" id="GO:0022857">
    <property type="term" value="F:transmembrane transporter activity"/>
    <property type="evidence" value="ECO:0007669"/>
    <property type="project" value="InterPro"/>
</dbReference>
<dbReference type="AlphaFoldDB" id="M0AB27"/>
<keyword evidence="6 8" id="KW-0472">Membrane</keyword>
<dbReference type="OrthoDB" id="141573at2157"/>
<feature type="transmembrane region" description="Helical" evidence="8">
    <location>
        <begin position="173"/>
        <end position="191"/>
    </location>
</feature>
<keyword evidence="2" id="KW-0813">Transport</keyword>
<keyword evidence="3" id="KW-1003">Cell membrane</keyword>
<dbReference type="GO" id="GO:0005886">
    <property type="term" value="C:plasma membrane"/>
    <property type="evidence" value="ECO:0007669"/>
    <property type="project" value="UniProtKB-SubCell"/>
</dbReference>
<gene>
    <name evidence="9" type="ORF">C483_00680</name>
</gene>
<dbReference type="PATRIC" id="fig|1227493.4.peg.121"/>
<evidence type="ECO:0000256" key="5">
    <source>
        <dbReference type="ARBA" id="ARBA00022989"/>
    </source>
</evidence>
<keyword evidence="5 8" id="KW-1133">Transmembrane helix</keyword>
<accession>M0AB27</accession>
<proteinExistence type="predicted"/>
<feature type="region of interest" description="Disordered" evidence="7">
    <location>
        <begin position="561"/>
        <end position="583"/>
    </location>
</feature>
<feature type="compositionally biased region" description="Acidic residues" evidence="7">
    <location>
        <begin position="571"/>
        <end position="583"/>
    </location>
</feature>
<feature type="transmembrane region" description="Helical" evidence="8">
    <location>
        <begin position="483"/>
        <end position="502"/>
    </location>
</feature>
<evidence type="ECO:0000256" key="3">
    <source>
        <dbReference type="ARBA" id="ARBA00022475"/>
    </source>
</evidence>
<evidence type="ECO:0000256" key="8">
    <source>
        <dbReference type="SAM" id="Phobius"/>
    </source>
</evidence>
<feature type="transmembrane region" description="Helical" evidence="8">
    <location>
        <begin position="262"/>
        <end position="284"/>
    </location>
</feature>
<dbReference type="RefSeq" id="WP_006651414.1">
    <property type="nucleotide sequence ID" value="NZ_AOIM01000006.1"/>
</dbReference>
<keyword evidence="4 8" id="KW-0812">Transmembrane</keyword>
<name>M0AB27_9EURY</name>
<dbReference type="InterPro" id="IPR000060">
    <property type="entry name" value="BCCT_transptr"/>
</dbReference>
<dbReference type="PANTHER" id="PTHR30047:SF7">
    <property type="entry name" value="HIGH-AFFINITY CHOLINE TRANSPORT PROTEIN"/>
    <property type="match status" value="1"/>
</dbReference>
<evidence type="ECO:0000313" key="9">
    <source>
        <dbReference type="EMBL" id="ELY95749.1"/>
    </source>
</evidence>
<evidence type="ECO:0000256" key="1">
    <source>
        <dbReference type="ARBA" id="ARBA00004651"/>
    </source>
</evidence>
<feature type="transmembrane region" description="Helical" evidence="8">
    <location>
        <begin position="508"/>
        <end position="528"/>
    </location>
</feature>
<feature type="transmembrane region" description="Helical" evidence="8">
    <location>
        <begin position="433"/>
        <end position="456"/>
    </location>
</feature>
<protein>
    <submittedName>
        <fullName evidence="9">Choline/carnitine/betaine transporter</fullName>
    </submittedName>
</protein>
<dbReference type="EMBL" id="AOIM01000006">
    <property type="protein sequence ID" value="ELY95749.1"/>
    <property type="molecule type" value="Genomic_DNA"/>
</dbReference>
<comment type="subcellular location">
    <subcellularLocation>
        <location evidence="1">Cell membrane</location>
        <topology evidence="1">Multi-pass membrane protein</topology>
    </subcellularLocation>
</comment>